<evidence type="ECO:0000256" key="1">
    <source>
        <dbReference type="ARBA" id="ARBA00022617"/>
    </source>
</evidence>
<dbReference type="PANTHER" id="PTHR35008:SF4">
    <property type="entry name" value="BLL4482 PROTEIN"/>
    <property type="match status" value="1"/>
</dbReference>
<feature type="signal peptide" evidence="5">
    <location>
        <begin position="1"/>
        <end position="20"/>
    </location>
</feature>
<name>A0ABP6Y8C3_9FLAO</name>
<dbReference type="SUPFAM" id="SSF46626">
    <property type="entry name" value="Cytochrome c"/>
    <property type="match status" value="1"/>
</dbReference>
<keyword evidence="2 4" id="KW-0479">Metal-binding</keyword>
<feature type="domain" description="Cytochrome c" evidence="6">
    <location>
        <begin position="43"/>
        <end position="182"/>
    </location>
</feature>
<keyword evidence="5" id="KW-0732">Signal</keyword>
<dbReference type="InterPro" id="IPR051459">
    <property type="entry name" value="Cytochrome_c-type_DH"/>
</dbReference>
<evidence type="ECO:0000313" key="7">
    <source>
        <dbReference type="EMBL" id="GAA3578170.1"/>
    </source>
</evidence>
<evidence type="ECO:0000256" key="3">
    <source>
        <dbReference type="ARBA" id="ARBA00023004"/>
    </source>
</evidence>
<evidence type="ECO:0000256" key="2">
    <source>
        <dbReference type="ARBA" id="ARBA00022723"/>
    </source>
</evidence>
<dbReference type="RefSeq" id="WP_345007005.1">
    <property type="nucleotide sequence ID" value="NZ_BAABCY010000078.1"/>
</dbReference>
<organism evidence="7 8">
    <name type="scientific">Snuella lapsa</name>
    <dbReference type="NCBI Taxonomy" id="870481"/>
    <lineage>
        <taxon>Bacteria</taxon>
        <taxon>Pseudomonadati</taxon>
        <taxon>Bacteroidota</taxon>
        <taxon>Flavobacteriia</taxon>
        <taxon>Flavobacteriales</taxon>
        <taxon>Flavobacteriaceae</taxon>
        <taxon>Snuella</taxon>
    </lineage>
</organism>
<dbReference type="PROSITE" id="PS51257">
    <property type="entry name" value="PROKAR_LIPOPROTEIN"/>
    <property type="match status" value="1"/>
</dbReference>
<evidence type="ECO:0000259" key="6">
    <source>
        <dbReference type="PROSITE" id="PS51007"/>
    </source>
</evidence>
<proteinExistence type="predicted"/>
<dbReference type="Proteomes" id="UP001500954">
    <property type="component" value="Unassembled WGS sequence"/>
</dbReference>
<evidence type="ECO:0000313" key="8">
    <source>
        <dbReference type="Proteomes" id="UP001500954"/>
    </source>
</evidence>
<accession>A0ABP6Y8C3</accession>
<dbReference type="PANTHER" id="PTHR35008">
    <property type="entry name" value="BLL4482 PROTEIN-RELATED"/>
    <property type="match status" value="1"/>
</dbReference>
<evidence type="ECO:0000256" key="5">
    <source>
        <dbReference type="SAM" id="SignalP"/>
    </source>
</evidence>
<protein>
    <recommendedName>
        <fullName evidence="6">Cytochrome c domain-containing protein</fullName>
    </recommendedName>
</protein>
<gene>
    <name evidence="7" type="ORF">GCM10022395_28610</name>
</gene>
<dbReference type="InterPro" id="IPR009056">
    <property type="entry name" value="Cyt_c-like_dom"/>
</dbReference>
<dbReference type="PROSITE" id="PS51007">
    <property type="entry name" value="CYTC"/>
    <property type="match status" value="1"/>
</dbReference>
<keyword evidence="1 4" id="KW-0349">Heme</keyword>
<dbReference type="InterPro" id="IPR036909">
    <property type="entry name" value="Cyt_c-like_dom_sf"/>
</dbReference>
<evidence type="ECO:0000256" key="4">
    <source>
        <dbReference type="PROSITE-ProRule" id="PRU00433"/>
    </source>
</evidence>
<keyword evidence="3 4" id="KW-0408">Iron</keyword>
<feature type="chain" id="PRO_5046965179" description="Cytochrome c domain-containing protein" evidence="5">
    <location>
        <begin position="21"/>
        <end position="197"/>
    </location>
</feature>
<sequence>MKTNYFVAATFAVLCITMYACNSTNKEKKEAENYETIEEVTPDPIKRGEQLVNAIGCHDCHTPKKFTEHGIALNTDLLLSGHPADEELAEYDPKTAQSYILFTMGLTAVKGPWGTSFAANLTPDDSGIGTWSEDQFLTAIKKGLYKGIEGSRPLLPPMPWESYRNLPDEDLKAIFAYLKSIPPVNNTVPAALPPQMQ</sequence>
<dbReference type="Gene3D" id="1.10.760.10">
    <property type="entry name" value="Cytochrome c-like domain"/>
    <property type="match status" value="1"/>
</dbReference>
<dbReference type="EMBL" id="BAABCY010000078">
    <property type="protein sequence ID" value="GAA3578170.1"/>
    <property type="molecule type" value="Genomic_DNA"/>
</dbReference>
<reference evidence="8" key="1">
    <citation type="journal article" date="2019" name="Int. J. Syst. Evol. Microbiol.">
        <title>The Global Catalogue of Microorganisms (GCM) 10K type strain sequencing project: providing services to taxonomists for standard genome sequencing and annotation.</title>
        <authorList>
            <consortium name="The Broad Institute Genomics Platform"/>
            <consortium name="The Broad Institute Genome Sequencing Center for Infectious Disease"/>
            <person name="Wu L."/>
            <person name="Ma J."/>
        </authorList>
    </citation>
    <scope>NUCLEOTIDE SEQUENCE [LARGE SCALE GENOMIC DNA]</scope>
    <source>
        <strain evidence="8">JCM 17111</strain>
    </source>
</reference>
<comment type="caution">
    <text evidence="7">The sequence shown here is derived from an EMBL/GenBank/DDBJ whole genome shotgun (WGS) entry which is preliminary data.</text>
</comment>
<keyword evidence="8" id="KW-1185">Reference proteome</keyword>